<keyword evidence="1" id="KW-0175">Coiled coil</keyword>
<proteinExistence type="predicted"/>
<dbReference type="Gene3D" id="3.40.525.10">
    <property type="entry name" value="CRAL-TRIO lipid binding domain"/>
    <property type="match status" value="1"/>
</dbReference>
<dbReference type="PROSITE" id="PS50003">
    <property type="entry name" value="PH_DOMAIN"/>
    <property type="match status" value="1"/>
</dbReference>
<dbReference type="InterPro" id="IPR001849">
    <property type="entry name" value="PH_domain"/>
</dbReference>
<dbReference type="CDD" id="cd00821">
    <property type="entry name" value="PH"/>
    <property type="match status" value="1"/>
</dbReference>
<comment type="caution">
    <text evidence="5">The sequence shown here is derived from an EMBL/GenBank/DDBJ whole genome shotgun (WGS) entry which is preliminary data.</text>
</comment>
<dbReference type="InterPro" id="IPR001251">
    <property type="entry name" value="CRAL-TRIO_dom"/>
</dbReference>
<dbReference type="STRING" id="74557.A0A1W0A2Y2"/>
<evidence type="ECO:0000256" key="1">
    <source>
        <dbReference type="SAM" id="Coils"/>
    </source>
</evidence>
<reference evidence="5 6" key="1">
    <citation type="journal article" date="2014" name="Genome Biol. Evol.">
        <title>The secreted proteins of Achlya hypogyna and Thraustotheca clavata identify the ancestral oomycete secretome and reveal gene acquisitions by horizontal gene transfer.</title>
        <authorList>
            <person name="Misner I."/>
            <person name="Blouin N."/>
            <person name="Leonard G."/>
            <person name="Richards T.A."/>
            <person name="Lane C.E."/>
        </authorList>
    </citation>
    <scope>NUCLEOTIDE SEQUENCE [LARGE SCALE GENOMIC DNA]</scope>
    <source>
        <strain evidence="5 6">ATCC 34112</strain>
    </source>
</reference>
<sequence>MNEASERSSSYVLQRQNSSSSTLISRSNASFRGALPGMFEGRFLGILASGVVDKRREGAVRAGFARRLFLLSVRGLHYYRKSDEHEMFGTERGQMSLKDVGYAKVVLEEEAPYGTVEAGIDSYFFGIFSKQHVLTWFMRVESLENAKYWVTAINAALEIGKKKAFPNEWTPDMLEQFTKIVVGMPMSPEYPEQATPISSTSSSSQSRVFNNNVQPIILGLSVSTPGGRERLITRKLELEKDILLGPIALGLKAKDSCYFIMNNQDIVVLPHTQLASLATSIETSGRASLDCVIKGNRTMIYVSASATRVMSRAQSSMSITREKPFIPSLLTTTTGFSALYILSCGIALFFSPPFQGVMKVTATLGVLLALSVLGTTYFDYSQLVQLVAAEADAETPVVAAAMFQVTLRVSKVVLLNEEDASSPSNQDPEPVEIETEVVVPVSKAPQRPEVIPEISFSPRFIAAEKGDEVKGRARYEATLQWRRENQVDGMLYEVQTHFHTIKSCYPQYFHGRSKNGHCVYYEKIGKIDLKKLKSSGLTLDQLLRHYMYITEYLWLILEPSDTGRTISVLDAEGVGFYDLTGEVMEFVRRAMAFVSAHYPERSAQIFIINVPTWFNVIWKGISPLVDPVTKEKIRICKGKMVKEELLKSIDIEQLPSDYGGHGPPLGQSTEEKALANYAMDELEAMKEELAACEADLVLWKVRLSRAKRNELLKMQSINRTLDVIQSQVLQVPESIPNTNTLELNKQEEELEKKQEVEKKKEEELKKVEDERKRAQERKILLQKLREEKAKAARREKIAELEKAAREALKKQRIAREQLEKANQRVIPPPIRTNTKRQLTTVPRQGKRLQIDTPKAVEMEKMNLPKAQSLPLETPNDLLSHVFRVCTRYLLQRNKMLSVAQLQVVCQDYFGTEFGVAAKSANVLSDFASFLSCFPFFDAVISDYKSTACNSLQGEFFLPKVTCSTPEMLAHFLMASREHINNVLQLTTQISSSKEKEVLLDLFKVSITMYMASPAQSLL</sequence>
<gene>
    <name evidence="5" type="ORF">THRCLA_03131</name>
</gene>
<dbReference type="CDD" id="cd00170">
    <property type="entry name" value="SEC14"/>
    <property type="match status" value="1"/>
</dbReference>
<dbReference type="AlphaFoldDB" id="A0A1W0A2Y2"/>
<keyword evidence="6" id="KW-1185">Reference proteome</keyword>
<organism evidence="5 6">
    <name type="scientific">Thraustotheca clavata</name>
    <dbReference type="NCBI Taxonomy" id="74557"/>
    <lineage>
        <taxon>Eukaryota</taxon>
        <taxon>Sar</taxon>
        <taxon>Stramenopiles</taxon>
        <taxon>Oomycota</taxon>
        <taxon>Saprolegniomycetes</taxon>
        <taxon>Saprolegniales</taxon>
        <taxon>Achlyaceae</taxon>
        <taxon>Thraustotheca</taxon>
    </lineage>
</organism>
<feature type="transmembrane region" description="Helical" evidence="2">
    <location>
        <begin position="325"/>
        <end position="350"/>
    </location>
</feature>
<dbReference type="OrthoDB" id="4418812at2759"/>
<keyword evidence="2" id="KW-0812">Transmembrane</keyword>
<feature type="transmembrane region" description="Helical" evidence="2">
    <location>
        <begin position="357"/>
        <end position="378"/>
    </location>
</feature>
<dbReference type="InterPro" id="IPR036865">
    <property type="entry name" value="CRAL-TRIO_dom_sf"/>
</dbReference>
<dbReference type="SUPFAM" id="SSF50729">
    <property type="entry name" value="PH domain-like"/>
    <property type="match status" value="1"/>
</dbReference>
<name>A0A1W0A2Y2_9STRA</name>
<dbReference type="Proteomes" id="UP000243217">
    <property type="component" value="Unassembled WGS sequence"/>
</dbReference>
<accession>A0A1W0A2Y2</accession>
<evidence type="ECO:0000259" key="4">
    <source>
        <dbReference type="PROSITE" id="PS50191"/>
    </source>
</evidence>
<evidence type="ECO:0000313" key="6">
    <source>
        <dbReference type="Proteomes" id="UP000243217"/>
    </source>
</evidence>
<feature type="coiled-coil region" evidence="1">
    <location>
        <begin position="675"/>
        <end position="702"/>
    </location>
</feature>
<evidence type="ECO:0000256" key="2">
    <source>
        <dbReference type="SAM" id="Phobius"/>
    </source>
</evidence>
<evidence type="ECO:0000259" key="3">
    <source>
        <dbReference type="PROSITE" id="PS50003"/>
    </source>
</evidence>
<dbReference type="SMART" id="SM00516">
    <property type="entry name" value="SEC14"/>
    <property type="match status" value="1"/>
</dbReference>
<dbReference type="PROSITE" id="PS50191">
    <property type="entry name" value="CRAL_TRIO"/>
    <property type="match status" value="1"/>
</dbReference>
<feature type="domain" description="CRAL-TRIO" evidence="4">
    <location>
        <begin position="497"/>
        <end position="666"/>
    </location>
</feature>
<keyword evidence="2" id="KW-0472">Membrane</keyword>
<keyword evidence="2" id="KW-1133">Transmembrane helix</keyword>
<dbReference type="PANTHER" id="PTHR45657">
    <property type="entry name" value="CRAL-TRIO DOMAIN-CONTAINING PROTEIN YKL091C-RELATED"/>
    <property type="match status" value="1"/>
</dbReference>
<dbReference type="SMART" id="SM00233">
    <property type="entry name" value="PH"/>
    <property type="match status" value="1"/>
</dbReference>
<dbReference type="SUPFAM" id="SSF52087">
    <property type="entry name" value="CRAL/TRIO domain"/>
    <property type="match status" value="1"/>
</dbReference>
<dbReference type="InterPro" id="IPR051026">
    <property type="entry name" value="PI/PC_transfer"/>
</dbReference>
<dbReference type="InterPro" id="IPR011993">
    <property type="entry name" value="PH-like_dom_sf"/>
</dbReference>
<protein>
    <submittedName>
        <fullName evidence="5">SEC14 cytosolic factor</fullName>
    </submittedName>
</protein>
<feature type="domain" description="PH" evidence="3">
    <location>
        <begin position="45"/>
        <end position="158"/>
    </location>
</feature>
<dbReference type="EMBL" id="JNBS01000580">
    <property type="protein sequence ID" value="OQS04643.1"/>
    <property type="molecule type" value="Genomic_DNA"/>
</dbReference>
<feature type="coiled-coil region" evidence="1">
    <location>
        <begin position="743"/>
        <end position="824"/>
    </location>
</feature>
<evidence type="ECO:0000313" key="5">
    <source>
        <dbReference type="EMBL" id="OQS04643.1"/>
    </source>
</evidence>
<dbReference type="Gene3D" id="2.30.29.30">
    <property type="entry name" value="Pleckstrin-homology domain (PH domain)/Phosphotyrosine-binding domain (PTB)"/>
    <property type="match status" value="1"/>
</dbReference>
<dbReference type="PANTHER" id="PTHR45657:SF61">
    <property type="entry name" value="CRAL-TRIO DOMAIN-CONTAINING PROTEIN"/>
    <property type="match status" value="1"/>
</dbReference>
<dbReference type="Pfam" id="PF00650">
    <property type="entry name" value="CRAL_TRIO"/>
    <property type="match status" value="1"/>
</dbReference>